<dbReference type="Pfam" id="PF05637">
    <property type="entry name" value="Glyco_transf_34"/>
    <property type="match status" value="1"/>
</dbReference>
<dbReference type="EMBL" id="SWFS01000546">
    <property type="protein sequence ID" value="KAA8898372.1"/>
    <property type="molecule type" value="Genomic_DNA"/>
</dbReference>
<dbReference type="GO" id="GO:0006487">
    <property type="term" value="P:protein N-linked glycosylation"/>
    <property type="evidence" value="ECO:0007669"/>
    <property type="project" value="TreeGrafter"/>
</dbReference>
<comment type="caution">
    <text evidence="5">The sequence shown here is derived from an EMBL/GenBank/DDBJ whole genome shotgun (WGS) entry which is preliminary data.</text>
</comment>
<evidence type="ECO:0000313" key="5">
    <source>
        <dbReference type="EMBL" id="KAA8898372.1"/>
    </source>
</evidence>
<name>A0A642UG54_9ASCO</name>
<reference evidence="5" key="1">
    <citation type="journal article" date="2019" name="G3 (Bethesda)">
        <title>Genome Assemblies of Two Rare Opportunistic Yeast Pathogens: Diutina rugosa (syn. Candida rugosa) and Trichomonascus ciferrii (syn. Candida ciferrii).</title>
        <authorList>
            <person name="Mixao V."/>
            <person name="Saus E."/>
            <person name="Hansen A.P."/>
            <person name="Lass-Florl C."/>
            <person name="Gabaldon T."/>
        </authorList>
    </citation>
    <scope>NUCLEOTIDE SEQUENCE</scope>
    <source>
        <strain evidence="5">CBS 4856</strain>
    </source>
</reference>
<dbReference type="Proteomes" id="UP000761534">
    <property type="component" value="Unassembled WGS sequence"/>
</dbReference>
<keyword evidence="2" id="KW-0328">Glycosyltransferase</keyword>
<dbReference type="Gene3D" id="3.90.550.10">
    <property type="entry name" value="Spore Coat Polysaccharide Biosynthesis Protein SpsA, Chain A"/>
    <property type="match status" value="1"/>
</dbReference>
<keyword evidence="4" id="KW-0472">Membrane</keyword>
<accession>A0A642UG54</accession>
<evidence type="ECO:0000256" key="4">
    <source>
        <dbReference type="SAM" id="Phobius"/>
    </source>
</evidence>
<comment type="similarity">
    <text evidence="1">Belongs to the glycosyltransferase 34 family.</text>
</comment>
<dbReference type="VEuPathDB" id="FungiDB:TRICI_006567"/>
<organism evidence="5 6">
    <name type="scientific">Trichomonascus ciferrii</name>
    <dbReference type="NCBI Taxonomy" id="44093"/>
    <lineage>
        <taxon>Eukaryota</taxon>
        <taxon>Fungi</taxon>
        <taxon>Dikarya</taxon>
        <taxon>Ascomycota</taxon>
        <taxon>Saccharomycotina</taxon>
        <taxon>Dipodascomycetes</taxon>
        <taxon>Dipodascales</taxon>
        <taxon>Trichomonascaceae</taxon>
        <taxon>Trichomonascus</taxon>
        <taxon>Trichomonascus ciferrii complex</taxon>
    </lineage>
</organism>
<dbReference type="GO" id="GO:0016757">
    <property type="term" value="F:glycosyltransferase activity"/>
    <property type="evidence" value="ECO:0007669"/>
    <property type="project" value="UniProtKB-KW"/>
</dbReference>
<evidence type="ECO:0000256" key="2">
    <source>
        <dbReference type="ARBA" id="ARBA00022676"/>
    </source>
</evidence>
<proteinExistence type="inferred from homology"/>
<keyword evidence="4" id="KW-1133">Transmembrane helix</keyword>
<dbReference type="PANTHER" id="PTHR31306:SF4">
    <property type="entry name" value="ALPHA-1,2-GALACTOSYLTRANSFERASE"/>
    <property type="match status" value="1"/>
</dbReference>
<dbReference type="InterPro" id="IPR029044">
    <property type="entry name" value="Nucleotide-diphossugar_trans"/>
</dbReference>
<dbReference type="GO" id="GO:0000139">
    <property type="term" value="C:Golgi membrane"/>
    <property type="evidence" value="ECO:0007669"/>
    <property type="project" value="TreeGrafter"/>
</dbReference>
<dbReference type="InterPro" id="IPR008630">
    <property type="entry name" value="Glyco_trans_34"/>
</dbReference>
<evidence type="ECO:0000313" key="6">
    <source>
        <dbReference type="Proteomes" id="UP000761534"/>
    </source>
</evidence>
<keyword evidence="6" id="KW-1185">Reference proteome</keyword>
<keyword evidence="4" id="KW-0812">Transmembrane</keyword>
<evidence type="ECO:0000256" key="1">
    <source>
        <dbReference type="ARBA" id="ARBA00005664"/>
    </source>
</evidence>
<dbReference type="OrthoDB" id="205108at2759"/>
<evidence type="ECO:0000256" key="3">
    <source>
        <dbReference type="ARBA" id="ARBA00022679"/>
    </source>
</evidence>
<dbReference type="AlphaFoldDB" id="A0A642UG54"/>
<dbReference type="PANTHER" id="PTHR31306">
    <property type="entry name" value="ALPHA-1,6-MANNOSYLTRANSFERASE MNN11-RELATED"/>
    <property type="match status" value="1"/>
</dbReference>
<feature type="transmembrane region" description="Helical" evidence="4">
    <location>
        <begin position="7"/>
        <end position="25"/>
    </location>
</feature>
<sequence>MALLRRGVVGLTVFVGAFFFFLFYLNGVSVHHRQTGTDGGVSSSPPWLVSQHAEDGRVLDSNKSEPNEQQRLDEVVIANEHEQLDRELQVVENERLDLLYTAKIRQLDKPKVIILSACDSSCDPDIVNKSLMNRETYAAQFDNVIHQYVDLEKYKHDKSSAWFKIPAIQDMFKRAPEADWIWWLDIDAVIMNKSINICRDILSRQVIETCLAWDHPLRDTDTKFRGHKYFSKATPPKLHELDLIISQDQLGLNAGSFFIRRSAFADILLDLWSAVDEQEHWNRHEQDGLIHLLLTYKSLLRHVALVPQRLFNSYHDESFSHPWRYKPGDFVVHFAGKSLTRGFKDLYNSYFNA</sequence>
<keyword evidence="3" id="KW-0808">Transferase</keyword>
<protein>
    <submittedName>
        <fullName evidence="5">Uncharacterized protein</fullName>
    </submittedName>
</protein>
<gene>
    <name evidence="5" type="ORF">TRICI_006567</name>
</gene>